<comment type="caution">
    <text evidence="9">The sequence shown here is derived from an EMBL/GenBank/DDBJ whole genome shotgun (WGS) entry which is preliminary data.</text>
</comment>
<feature type="transmembrane region" description="Helical" evidence="7">
    <location>
        <begin position="104"/>
        <end position="123"/>
    </location>
</feature>
<comment type="subcellular location">
    <subcellularLocation>
        <location evidence="1">Endoplasmic reticulum membrane</location>
        <topology evidence="1">Multi-pass membrane protein</topology>
    </subcellularLocation>
</comment>
<gene>
    <name evidence="9" type="ORF">BCR33DRAFT_680686</name>
</gene>
<keyword evidence="6 7" id="KW-0472">Membrane</keyword>
<keyword evidence="3 7" id="KW-0812">Transmembrane</keyword>
<dbReference type="InterPro" id="IPR051987">
    <property type="entry name" value="Sigma-2_receptor-like"/>
</dbReference>
<feature type="transmembrane region" description="Helical" evidence="7">
    <location>
        <begin position="16"/>
        <end position="38"/>
    </location>
</feature>
<evidence type="ECO:0000256" key="4">
    <source>
        <dbReference type="ARBA" id="ARBA00022824"/>
    </source>
</evidence>
<dbReference type="InterPro" id="IPR016964">
    <property type="entry name" value="Sigma2_recept"/>
</dbReference>
<dbReference type="OrthoDB" id="433124at2759"/>
<evidence type="ECO:0000313" key="9">
    <source>
        <dbReference type="EMBL" id="ORY41848.1"/>
    </source>
</evidence>
<evidence type="ECO:0000256" key="6">
    <source>
        <dbReference type="ARBA" id="ARBA00023136"/>
    </source>
</evidence>
<feature type="domain" description="EXPERA" evidence="8">
    <location>
        <begin position="14"/>
        <end position="152"/>
    </location>
</feature>
<keyword evidence="5 7" id="KW-1133">Transmembrane helix</keyword>
<dbReference type="PIRSF" id="PIRSF031032">
    <property type="entry name" value="TMP_97_prd"/>
    <property type="match status" value="1"/>
</dbReference>
<evidence type="ECO:0000256" key="5">
    <source>
        <dbReference type="ARBA" id="ARBA00022989"/>
    </source>
</evidence>
<dbReference type="STRING" id="329046.A0A1Y2C485"/>
<comment type="similarity">
    <text evidence="2">Belongs to the TMEM97/sigma-2 receptor family.</text>
</comment>
<name>A0A1Y2C485_9FUNG</name>
<reference evidence="9 10" key="1">
    <citation type="submission" date="2016-07" db="EMBL/GenBank/DDBJ databases">
        <title>Pervasive Adenine N6-methylation of Active Genes in Fungi.</title>
        <authorList>
            <consortium name="DOE Joint Genome Institute"/>
            <person name="Mondo S.J."/>
            <person name="Dannebaum R.O."/>
            <person name="Kuo R.C."/>
            <person name="Labutti K."/>
            <person name="Haridas S."/>
            <person name="Kuo A."/>
            <person name="Salamov A."/>
            <person name="Ahrendt S.R."/>
            <person name="Lipzen A."/>
            <person name="Sullivan W."/>
            <person name="Andreopoulos W.B."/>
            <person name="Clum A."/>
            <person name="Lindquist E."/>
            <person name="Daum C."/>
            <person name="Ramamoorthy G.K."/>
            <person name="Gryganskyi A."/>
            <person name="Culley D."/>
            <person name="Magnuson J.K."/>
            <person name="James T.Y."/>
            <person name="O'Malley M.A."/>
            <person name="Stajich J.E."/>
            <person name="Spatafora J.W."/>
            <person name="Visel A."/>
            <person name="Grigoriev I.V."/>
        </authorList>
    </citation>
    <scope>NUCLEOTIDE SEQUENCE [LARGE SCALE GENOMIC DNA]</scope>
    <source>
        <strain evidence="9 10">JEL800</strain>
    </source>
</reference>
<dbReference type="InterPro" id="IPR033118">
    <property type="entry name" value="EXPERA"/>
</dbReference>
<dbReference type="Pfam" id="PF05241">
    <property type="entry name" value="EBP"/>
    <property type="match status" value="1"/>
</dbReference>
<protein>
    <recommendedName>
        <fullName evidence="7">Efficient mitochondria targeting-associated protein 19</fullName>
    </recommendedName>
</protein>
<proteinExistence type="inferred from homology"/>
<sequence length="169" mass="19589">MPQTVRRPLSSRPGDIAMLVFFILHIPISLFIDAQIIWPHLPYPELALNANADYIRDTNDFLLIERKPWFLSLVWCEFIIQLPFYLYLIWALVRDSKYVRTAGIIYGTHTCTCLVPILYEMIFTDNGIQTFGQKAVTVAIYSIWFVMPFAILVACIFRQSPPLKKGKTE</sequence>
<evidence type="ECO:0000256" key="7">
    <source>
        <dbReference type="PIRNR" id="PIRNR031032"/>
    </source>
</evidence>
<dbReference type="PANTHER" id="PTHR31204">
    <property type="entry name" value="SIGMA INTRACELLULAR RECEPTOR 2"/>
    <property type="match status" value="1"/>
</dbReference>
<organism evidence="9 10">
    <name type="scientific">Rhizoclosmatium globosum</name>
    <dbReference type="NCBI Taxonomy" id="329046"/>
    <lineage>
        <taxon>Eukaryota</taxon>
        <taxon>Fungi</taxon>
        <taxon>Fungi incertae sedis</taxon>
        <taxon>Chytridiomycota</taxon>
        <taxon>Chytridiomycota incertae sedis</taxon>
        <taxon>Chytridiomycetes</taxon>
        <taxon>Chytridiales</taxon>
        <taxon>Chytriomycetaceae</taxon>
        <taxon>Rhizoclosmatium</taxon>
    </lineage>
</organism>
<dbReference type="PANTHER" id="PTHR31204:SF1">
    <property type="entry name" value="SIGMA INTRACELLULAR RECEPTOR 2"/>
    <property type="match status" value="1"/>
</dbReference>
<dbReference type="AlphaFoldDB" id="A0A1Y2C485"/>
<evidence type="ECO:0000256" key="2">
    <source>
        <dbReference type="ARBA" id="ARBA00009096"/>
    </source>
</evidence>
<feature type="transmembrane region" description="Helical" evidence="7">
    <location>
        <begin position="135"/>
        <end position="157"/>
    </location>
</feature>
<dbReference type="EMBL" id="MCGO01000030">
    <property type="protein sequence ID" value="ORY41848.1"/>
    <property type="molecule type" value="Genomic_DNA"/>
</dbReference>
<evidence type="ECO:0000313" key="10">
    <source>
        <dbReference type="Proteomes" id="UP000193642"/>
    </source>
</evidence>
<accession>A0A1Y2C485</accession>
<keyword evidence="10" id="KW-1185">Reference proteome</keyword>
<dbReference type="GO" id="GO:0005789">
    <property type="term" value="C:endoplasmic reticulum membrane"/>
    <property type="evidence" value="ECO:0007669"/>
    <property type="project" value="UniProtKB-SubCell"/>
</dbReference>
<feature type="transmembrane region" description="Helical" evidence="7">
    <location>
        <begin position="69"/>
        <end position="92"/>
    </location>
</feature>
<evidence type="ECO:0000259" key="8">
    <source>
        <dbReference type="PROSITE" id="PS51751"/>
    </source>
</evidence>
<dbReference type="Proteomes" id="UP000193642">
    <property type="component" value="Unassembled WGS sequence"/>
</dbReference>
<evidence type="ECO:0000256" key="1">
    <source>
        <dbReference type="ARBA" id="ARBA00004477"/>
    </source>
</evidence>
<evidence type="ECO:0000256" key="3">
    <source>
        <dbReference type="ARBA" id="ARBA00022692"/>
    </source>
</evidence>
<keyword evidence="4 7" id="KW-0256">Endoplasmic reticulum</keyword>
<dbReference type="PROSITE" id="PS51751">
    <property type="entry name" value="EXPERA"/>
    <property type="match status" value="1"/>
</dbReference>